<feature type="transmembrane region" description="Helical" evidence="7">
    <location>
        <begin position="140"/>
        <end position="160"/>
    </location>
</feature>
<keyword evidence="9" id="KW-1185">Reference proteome</keyword>
<dbReference type="STRING" id="1217799.DEALK_07870"/>
<feature type="transmembrane region" description="Helical" evidence="7">
    <location>
        <begin position="110"/>
        <end position="133"/>
    </location>
</feature>
<dbReference type="RefSeq" id="WP_058438882.1">
    <property type="nucleotide sequence ID" value="NZ_KQ758903.1"/>
</dbReference>
<dbReference type="PANTHER" id="PTHR34229">
    <property type="entry name" value="METAL TRANSPORT PROTEIN HI_1621-RELATED"/>
    <property type="match status" value="1"/>
</dbReference>
<evidence type="ECO:0000256" key="2">
    <source>
        <dbReference type="ARBA" id="ARBA00022448"/>
    </source>
</evidence>
<dbReference type="OrthoDB" id="5395048at2"/>
<evidence type="ECO:0000313" key="8">
    <source>
        <dbReference type="EMBL" id="KTB47942.1"/>
    </source>
</evidence>
<evidence type="ECO:0000256" key="4">
    <source>
        <dbReference type="ARBA" id="ARBA00022692"/>
    </source>
</evidence>
<feature type="transmembrane region" description="Helical" evidence="7">
    <location>
        <begin position="7"/>
        <end position="28"/>
    </location>
</feature>
<evidence type="ECO:0000256" key="7">
    <source>
        <dbReference type="SAM" id="Phobius"/>
    </source>
</evidence>
<feature type="transmembrane region" description="Helical" evidence="7">
    <location>
        <begin position="68"/>
        <end position="98"/>
    </location>
</feature>
<accession>A0A0W0GHA2</accession>
<organism evidence="8 9">
    <name type="scientific">Dehalogenimonas alkenigignens</name>
    <dbReference type="NCBI Taxonomy" id="1217799"/>
    <lineage>
        <taxon>Bacteria</taxon>
        <taxon>Bacillati</taxon>
        <taxon>Chloroflexota</taxon>
        <taxon>Dehalococcoidia</taxon>
        <taxon>Dehalococcoidales</taxon>
        <taxon>Dehalococcoidaceae</taxon>
        <taxon>Dehalogenimonas</taxon>
    </lineage>
</organism>
<dbReference type="GO" id="GO:0005886">
    <property type="term" value="C:plasma membrane"/>
    <property type="evidence" value="ECO:0007669"/>
    <property type="project" value="UniProtKB-SubCell"/>
</dbReference>
<evidence type="ECO:0000256" key="5">
    <source>
        <dbReference type="ARBA" id="ARBA00022989"/>
    </source>
</evidence>
<comment type="subcellular location">
    <subcellularLocation>
        <location evidence="1">Cell membrane</location>
        <topology evidence="1">Multi-pass membrane protein</topology>
    </subcellularLocation>
</comment>
<evidence type="ECO:0000256" key="1">
    <source>
        <dbReference type="ARBA" id="ARBA00004651"/>
    </source>
</evidence>
<protein>
    <submittedName>
        <fullName evidence="8">ABC-type Co2+ transport system, permease component</fullName>
    </submittedName>
</protein>
<keyword evidence="2" id="KW-0813">Transport</keyword>
<feature type="transmembrane region" description="Helical" evidence="7">
    <location>
        <begin position="40"/>
        <end position="61"/>
    </location>
</feature>
<proteinExistence type="predicted"/>
<comment type="caution">
    <text evidence="8">The sequence shown here is derived from an EMBL/GenBank/DDBJ whole genome shotgun (WGS) entry which is preliminary data.</text>
</comment>
<reference evidence="8 9" key="1">
    <citation type="submission" date="2015-06" db="EMBL/GenBank/DDBJ databases">
        <title>Genome sequence of the organohalide-respiring Dehalogenimonas alkenigignens type strain (IP3-3T).</title>
        <authorList>
            <person name="Key T.A."/>
            <person name="Richmond D.P."/>
            <person name="Bowman K.S."/>
            <person name="Cho Y.-J."/>
            <person name="Chun J."/>
            <person name="da Costa M.S."/>
            <person name="Rainey F.A."/>
            <person name="Moe W.M."/>
        </authorList>
    </citation>
    <scope>NUCLEOTIDE SEQUENCE [LARGE SCALE GENOMIC DNA]</scope>
    <source>
        <strain evidence="8 9">IP3-3</strain>
    </source>
</reference>
<feature type="transmembrane region" description="Helical" evidence="7">
    <location>
        <begin position="180"/>
        <end position="201"/>
    </location>
</feature>
<gene>
    <name evidence="8" type="ORF">DEALK_07870</name>
</gene>
<dbReference type="PATRIC" id="fig|1217799.6.peg.809"/>
<dbReference type="InterPro" id="IPR002751">
    <property type="entry name" value="CbiM/NikMN"/>
</dbReference>
<dbReference type="PANTHER" id="PTHR34229:SF1">
    <property type="entry name" value="METAL TRANSPORT PROTEIN HI_1621-RELATED"/>
    <property type="match status" value="1"/>
</dbReference>
<keyword evidence="6 7" id="KW-0472">Membrane</keyword>
<dbReference type="EMBL" id="LFDV01000002">
    <property type="protein sequence ID" value="KTB47942.1"/>
    <property type="molecule type" value="Genomic_DNA"/>
</dbReference>
<dbReference type="Proteomes" id="UP000053947">
    <property type="component" value="Unassembled WGS sequence"/>
</dbReference>
<evidence type="ECO:0000313" key="9">
    <source>
        <dbReference type="Proteomes" id="UP000053947"/>
    </source>
</evidence>
<evidence type="ECO:0000256" key="3">
    <source>
        <dbReference type="ARBA" id="ARBA00022475"/>
    </source>
</evidence>
<keyword evidence="3" id="KW-1003">Cell membrane</keyword>
<dbReference type="AlphaFoldDB" id="A0A0W0GHA2"/>
<dbReference type="GO" id="GO:0000041">
    <property type="term" value="P:transition metal ion transport"/>
    <property type="evidence" value="ECO:0007669"/>
    <property type="project" value="InterPro"/>
</dbReference>
<sequence>MHIPDGFLNMTTVAATGVISAGGISAAVKIAAKKIGEKQVPLMGMLAAFIFAAQMLNFPVAGGTSGHLIGAALCAILIGPWAGIIIMSAVLIAQALIFQDGGLAALGANILNMGIIAVFAAYFANSAAVSIFGDSRQGKLIGAAAAGWSSVMAASLAAAIELAVSGASPLGIVLPAMMGIHALIGIGEGLITILVVSAVMASRADILQLERI</sequence>
<name>A0A0W0GHA2_9CHLR</name>
<dbReference type="Pfam" id="PF01891">
    <property type="entry name" value="CbiM"/>
    <property type="match status" value="1"/>
</dbReference>
<keyword evidence="5 7" id="KW-1133">Transmembrane helix</keyword>
<evidence type="ECO:0000256" key="6">
    <source>
        <dbReference type="ARBA" id="ARBA00023136"/>
    </source>
</evidence>
<dbReference type="Gene3D" id="1.10.1760.20">
    <property type="match status" value="1"/>
</dbReference>
<keyword evidence="4 7" id="KW-0812">Transmembrane</keyword>